<keyword evidence="4 12" id="KW-0548">Nucleotidyltransferase</keyword>
<dbReference type="InterPro" id="IPR054566">
    <property type="entry name" value="ManC/GMP-like_b-helix"/>
</dbReference>
<evidence type="ECO:0000259" key="10">
    <source>
        <dbReference type="Pfam" id="PF01050"/>
    </source>
</evidence>
<dbReference type="PANTHER" id="PTHR46390:SF1">
    <property type="entry name" value="MANNOSE-1-PHOSPHATE GUANYLYLTRANSFERASE"/>
    <property type="match status" value="1"/>
</dbReference>
<evidence type="ECO:0000256" key="5">
    <source>
        <dbReference type="ARBA" id="ARBA00022741"/>
    </source>
</evidence>
<feature type="domain" description="Mannose-6-phosphate isomerase type II C-terminal" evidence="10">
    <location>
        <begin position="381"/>
        <end position="493"/>
    </location>
</feature>
<dbReference type="Gene3D" id="3.90.550.10">
    <property type="entry name" value="Spore Coat Polysaccharide Biosynthesis Protein SpsA, Chain A"/>
    <property type="match status" value="1"/>
</dbReference>
<gene>
    <name evidence="12" type="ORF">IMZ28_03785</name>
</gene>
<evidence type="ECO:0000256" key="3">
    <source>
        <dbReference type="ARBA" id="ARBA00022679"/>
    </source>
</evidence>
<dbReference type="CDD" id="cd02213">
    <property type="entry name" value="cupin_PMI_typeII_C"/>
    <property type="match status" value="1"/>
</dbReference>
<dbReference type="SUPFAM" id="SSF53448">
    <property type="entry name" value="Nucleotide-diphospho-sugar transferases"/>
    <property type="match status" value="1"/>
</dbReference>
<keyword evidence="13" id="KW-1185">Reference proteome</keyword>
<dbReference type="GO" id="GO:0000271">
    <property type="term" value="P:polysaccharide biosynthetic process"/>
    <property type="evidence" value="ECO:0007669"/>
    <property type="project" value="InterPro"/>
</dbReference>
<dbReference type="Pfam" id="PF22640">
    <property type="entry name" value="ManC_GMP_beta-helix"/>
    <property type="match status" value="1"/>
</dbReference>
<evidence type="ECO:0000259" key="9">
    <source>
        <dbReference type="Pfam" id="PF00483"/>
    </source>
</evidence>
<dbReference type="PANTHER" id="PTHR46390">
    <property type="entry name" value="MANNOSE-1-PHOSPHATE GUANYLYLTRANSFERASE"/>
    <property type="match status" value="1"/>
</dbReference>
<proteinExistence type="inferred from homology"/>
<dbReference type="InterPro" id="IPR005835">
    <property type="entry name" value="NTP_transferase_dom"/>
</dbReference>
<dbReference type="InterPro" id="IPR051161">
    <property type="entry name" value="Mannose-6P_isomerase_type2"/>
</dbReference>
<dbReference type="InterPro" id="IPR014710">
    <property type="entry name" value="RmlC-like_jellyroll"/>
</dbReference>
<dbReference type="EC" id="2.7.7.13" evidence="2"/>
<keyword evidence="6" id="KW-0342">GTP-binding</keyword>
<dbReference type="EMBL" id="CP063164">
    <property type="protein sequence ID" value="QOR62601.1"/>
    <property type="molecule type" value="Genomic_DNA"/>
</dbReference>
<dbReference type="InterPro" id="IPR049577">
    <property type="entry name" value="GMPP_N"/>
</dbReference>
<evidence type="ECO:0000259" key="11">
    <source>
        <dbReference type="Pfam" id="PF22640"/>
    </source>
</evidence>
<dbReference type="KEGG" id="sinu:IMZ28_03785"/>
<keyword evidence="12" id="KW-0413">Isomerase</keyword>
<dbReference type="InterPro" id="IPR006375">
    <property type="entry name" value="Man1P_GuaTrfase/Man6P_Isoase"/>
</dbReference>
<evidence type="ECO:0000256" key="6">
    <source>
        <dbReference type="ARBA" id="ARBA00023134"/>
    </source>
</evidence>
<dbReference type="GO" id="GO:0004475">
    <property type="term" value="F:mannose-1-phosphate guanylyltransferase (GTP) activity"/>
    <property type="evidence" value="ECO:0007669"/>
    <property type="project" value="UniProtKB-EC"/>
</dbReference>
<dbReference type="FunFam" id="3.90.550.10:FF:000046">
    <property type="entry name" value="Mannose-1-phosphate guanylyltransferase (GDP)"/>
    <property type="match status" value="1"/>
</dbReference>
<dbReference type="FunFam" id="2.60.120.10:FF:000032">
    <property type="entry name" value="Mannose-1-phosphate guanylyltransferase/mannose-6-phosphate isomerase"/>
    <property type="match status" value="1"/>
</dbReference>
<accession>A0A7M1S6J5</accession>
<dbReference type="SUPFAM" id="SSF51182">
    <property type="entry name" value="RmlC-like cupins"/>
    <property type="match status" value="1"/>
</dbReference>
<dbReference type="RefSeq" id="WP_197549419.1">
    <property type="nucleotide sequence ID" value="NZ_CP063164.1"/>
</dbReference>
<keyword evidence="3 12" id="KW-0808">Transferase</keyword>
<dbReference type="Gene3D" id="2.60.120.10">
    <property type="entry name" value="Jelly Rolls"/>
    <property type="match status" value="1"/>
</dbReference>
<evidence type="ECO:0000256" key="8">
    <source>
        <dbReference type="RuleBase" id="RU004190"/>
    </source>
</evidence>
<comment type="catalytic activity">
    <reaction evidence="7">
        <text>alpha-D-mannose 1-phosphate + GTP + H(+) = GDP-alpha-D-mannose + diphosphate</text>
        <dbReference type="Rhea" id="RHEA:15229"/>
        <dbReference type="ChEBI" id="CHEBI:15378"/>
        <dbReference type="ChEBI" id="CHEBI:33019"/>
        <dbReference type="ChEBI" id="CHEBI:37565"/>
        <dbReference type="ChEBI" id="CHEBI:57527"/>
        <dbReference type="ChEBI" id="CHEBI:58409"/>
        <dbReference type="EC" id="2.7.7.13"/>
    </reaction>
</comment>
<name>A0A7M1S6J5_9BACT</name>
<dbReference type="Proteomes" id="UP000595074">
    <property type="component" value="Chromosome"/>
</dbReference>
<dbReference type="NCBIfam" id="TIGR01479">
    <property type="entry name" value="GMP_PMI"/>
    <property type="match status" value="1"/>
</dbReference>
<dbReference type="InterPro" id="IPR001538">
    <property type="entry name" value="Man6P_isomerase-2_C"/>
</dbReference>
<dbReference type="GO" id="GO:0016853">
    <property type="term" value="F:isomerase activity"/>
    <property type="evidence" value="ECO:0007669"/>
    <property type="project" value="UniProtKB-KW"/>
</dbReference>
<dbReference type="GO" id="GO:0005525">
    <property type="term" value="F:GTP binding"/>
    <property type="evidence" value="ECO:0007669"/>
    <property type="project" value="UniProtKB-KW"/>
</dbReference>
<dbReference type="InterPro" id="IPR029044">
    <property type="entry name" value="Nucleotide-diphossugar_trans"/>
</dbReference>
<dbReference type="Pfam" id="PF00483">
    <property type="entry name" value="NTP_transferase"/>
    <property type="match status" value="1"/>
</dbReference>
<dbReference type="Pfam" id="PF01050">
    <property type="entry name" value="MannoseP_isomer"/>
    <property type="match status" value="1"/>
</dbReference>
<organism evidence="12 13">
    <name type="scientific">Sulfurovum indicum</name>
    <dbReference type="NCBI Taxonomy" id="2779528"/>
    <lineage>
        <taxon>Bacteria</taxon>
        <taxon>Pseudomonadati</taxon>
        <taxon>Campylobacterota</taxon>
        <taxon>Epsilonproteobacteria</taxon>
        <taxon>Campylobacterales</taxon>
        <taxon>Sulfurovaceae</taxon>
        <taxon>Sulfurovum</taxon>
    </lineage>
</organism>
<feature type="domain" description="MannoseP isomerase/GMP-like beta-helix" evidence="11">
    <location>
        <begin position="337"/>
        <end position="375"/>
    </location>
</feature>
<dbReference type="InterPro" id="IPR011051">
    <property type="entry name" value="RmlC_Cupin_sf"/>
</dbReference>
<reference evidence="12 13" key="1">
    <citation type="submission" date="2020-10" db="EMBL/GenBank/DDBJ databases">
        <title>The genome of sulfurovum sp.</title>
        <authorList>
            <person name="Xie S."/>
            <person name="Shao Z."/>
            <person name="Jiang L."/>
        </authorList>
    </citation>
    <scope>NUCLEOTIDE SEQUENCE [LARGE SCALE GENOMIC DNA]</scope>
    <source>
        <strain evidence="12 13">ST-419</strain>
    </source>
</reference>
<dbReference type="CDD" id="cd02509">
    <property type="entry name" value="GDP-M1P_Guanylyltransferase"/>
    <property type="match status" value="1"/>
</dbReference>
<evidence type="ECO:0000313" key="13">
    <source>
        <dbReference type="Proteomes" id="UP000595074"/>
    </source>
</evidence>
<keyword evidence="5" id="KW-0547">Nucleotide-binding</keyword>
<protein>
    <recommendedName>
        <fullName evidence="2">mannose-1-phosphate guanylyltransferase</fullName>
        <ecNumber evidence="2">2.7.7.13</ecNumber>
    </recommendedName>
</protein>
<evidence type="ECO:0000256" key="1">
    <source>
        <dbReference type="ARBA" id="ARBA00006115"/>
    </source>
</evidence>
<evidence type="ECO:0000313" key="12">
    <source>
        <dbReference type="EMBL" id="QOR62601.1"/>
    </source>
</evidence>
<evidence type="ECO:0000256" key="4">
    <source>
        <dbReference type="ARBA" id="ARBA00022695"/>
    </source>
</evidence>
<sequence length="498" mass="56141">MTNIILCGGNGTRLWPLSRTLMPKQFVKLFEEESLFQKTVIRNEKVCDSQFIVSNAEQYFLAVDQLEELTHNSTSNTRHSTQYLLEPVGRNTAPAIALACLALDPEETLLVTPSDHLIKDEKAYLEAVEKAKYLAEKDNLVTFGITPQYPETGFGYIEAIASVIVESDSDSGMDVIHFHEKPDQQTAQQYINKNQEDQSLSQSTITKFFWNSGMFCFKAGIFLEELEKYAPEIYTASLKAFQNAKQEAVIRIHHEEMMNIPSESIDYAVMEKSDRVKVVPADIDWSDLGSFDALYEELPKDENSNSSLVLSDSKKEHKANDQLPITNHATGNLIISEKQVAVVDVDDLIIIDTADALLISKKGSSQKVKEVVKTLKERNSELPNIHVTAHRPWGTYTILDESNGYKVKRIVVKPGKRLSLQKHYHRSEHWVVVSGTAIVTQGTETYAVRANESTYIPIGEIHRLENVGKIPLVMIEAQVGEYVGEDDIVRMEDDFKRA</sequence>
<dbReference type="GO" id="GO:0009298">
    <property type="term" value="P:GDP-mannose biosynthetic process"/>
    <property type="evidence" value="ECO:0007669"/>
    <property type="project" value="TreeGrafter"/>
</dbReference>
<evidence type="ECO:0000256" key="2">
    <source>
        <dbReference type="ARBA" id="ARBA00012387"/>
    </source>
</evidence>
<dbReference type="AlphaFoldDB" id="A0A7M1S6J5"/>
<feature type="domain" description="Nucleotidyl transferase" evidence="9">
    <location>
        <begin position="3"/>
        <end position="302"/>
    </location>
</feature>
<evidence type="ECO:0000256" key="7">
    <source>
        <dbReference type="ARBA" id="ARBA00047343"/>
    </source>
</evidence>
<comment type="similarity">
    <text evidence="1 8">Belongs to the mannose-6-phosphate isomerase type 2 family.</text>
</comment>